<dbReference type="OrthoDB" id="9797941at2"/>
<dbReference type="EMBL" id="FMAY01000009">
    <property type="protein sequence ID" value="SCC24624.1"/>
    <property type="molecule type" value="Genomic_DNA"/>
</dbReference>
<keyword evidence="5" id="KW-1185">Reference proteome</keyword>
<feature type="domain" description="Dinitrogenase iron-molybdenum cofactor biosynthesis" evidence="3">
    <location>
        <begin position="103"/>
        <end position="183"/>
    </location>
</feature>
<protein>
    <submittedName>
        <fullName evidence="4">Nitrogen fixation protein NifX</fullName>
    </submittedName>
</protein>
<name>A0A1C4CZF3_9ENTR</name>
<dbReference type="CDD" id="cd00853">
    <property type="entry name" value="NifX"/>
    <property type="match status" value="1"/>
</dbReference>
<sequence>MFDNDRLFWRMLALFQSLPELQPAQIVAWLTDERDETLTTDYLASLNTQQLEARFPYAHALMSRGRWSRVRACLRGELPAHLTVQAPDARRPQLIAAFCSQDGLTINGHFGQGRLFFIYAFDDQGYWLHDLRRYPGSQEDKEPNESRARLLEDCHLLFCEAIGGPAAARLIRHNIHPMKVSPGFTLLSQCEALKTLLAGRLPPWLAKRLERDNPLEARVF</sequence>
<evidence type="ECO:0000259" key="3">
    <source>
        <dbReference type="Pfam" id="PF02579"/>
    </source>
</evidence>
<dbReference type="InterPro" id="IPR034169">
    <property type="entry name" value="NifX-like"/>
</dbReference>
<dbReference type="SUPFAM" id="SSF53146">
    <property type="entry name" value="Nitrogenase accessory factor-like"/>
    <property type="match status" value="1"/>
</dbReference>
<dbReference type="Pfam" id="PF02579">
    <property type="entry name" value="Nitro_FeMo-Co"/>
    <property type="match status" value="1"/>
</dbReference>
<comment type="similarity">
    <text evidence="1">Belongs to the NifX/NifY family.</text>
</comment>
<dbReference type="Gene3D" id="3.30.420.130">
    <property type="entry name" value="Dinitrogenase iron-molybdenum cofactor biosynthesis domain"/>
    <property type="match status" value="1"/>
</dbReference>
<dbReference type="InterPro" id="IPR003731">
    <property type="entry name" value="Di-Nase_FeMo-co_biosynth"/>
</dbReference>
<accession>A0A1C4CZF3</accession>
<gene>
    <name evidence="4" type="ORF">GA0061071_109165</name>
</gene>
<dbReference type="Proteomes" id="UP000198975">
    <property type="component" value="Unassembled WGS sequence"/>
</dbReference>
<dbReference type="RefSeq" id="WP_061495723.1">
    <property type="nucleotide sequence ID" value="NZ_CP115659.1"/>
</dbReference>
<evidence type="ECO:0000313" key="4">
    <source>
        <dbReference type="EMBL" id="SCC24624.1"/>
    </source>
</evidence>
<dbReference type="InterPro" id="IPR036105">
    <property type="entry name" value="DiNase_FeMo-co_biosyn_sf"/>
</dbReference>
<evidence type="ECO:0000313" key="5">
    <source>
        <dbReference type="Proteomes" id="UP000198975"/>
    </source>
</evidence>
<evidence type="ECO:0000256" key="1">
    <source>
        <dbReference type="ARBA" id="ARBA00010285"/>
    </source>
</evidence>
<reference evidence="5" key="1">
    <citation type="submission" date="2016-08" db="EMBL/GenBank/DDBJ databases">
        <authorList>
            <person name="Varghese N."/>
            <person name="Submissions Spin"/>
        </authorList>
    </citation>
    <scope>NUCLEOTIDE SEQUENCE [LARGE SCALE GENOMIC DNA]</scope>
    <source>
        <strain evidence="5">REICA_082</strain>
    </source>
</reference>
<keyword evidence="2" id="KW-0535">Nitrogen fixation</keyword>
<dbReference type="AlphaFoldDB" id="A0A1C4CZF3"/>
<proteinExistence type="inferred from homology"/>
<organism evidence="4 5">
    <name type="scientific">Kosakonia oryzendophytica</name>
    <dbReference type="NCBI Taxonomy" id="1005665"/>
    <lineage>
        <taxon>Bacteria</taxon>
        <taxon>Pseudomonadati</taxon>
        <taxon>Pseudomonadota</taxon>
        <taxon>Gammaproteobacteria</taxon>
        <taxon>Enterobacterales</taxon>
        <taxon>Enterobacteriaceae</taxon>
        <taxon>Kosakonia</taxon>
    </lineage>
</organism>
<evidence type="ECO:0000256" key="2">
    <source>
        <dbReference type="ARBA" id="ARBA00023231"/>
    </source>
</evidence>